<sequence length="103" mass="12113">MEVEKMLLILTDNLKTLNISKLDEKIIHYCNNTFSLDQTIFKELECTNIIPDDQFLGRPGNKNPTTKKDIKNLEQIMFLRLTRAEKRSQNENMFLPSRADLRL</sequence>
<reference evidence="1 2" key="1">
    <citation type="submission" date="2019-08" db="EMBL/GenBank/DDBJ databases">
        <title>Whole genome of Aphis craccivora.</title>
        <authorList>
            <person name="Voronova N.V."/>
            <person name="Shulinski R.S."/>
            <person name="Bandarenka Y.V."/>
            <person name="Zhorov D.G."/>
            <person name="Warner D."/>
        </authorList>
    </citation>
    <scope>NUCLEOTIDE SEQUENCE [LARGE SCALE GENOMIC DNA]</scope>
    <source>
        <strain evidence="1">180601</strain>
        <tissue evidence="1">Whole Body</tissue>
    </source>
</reference>
<evidence type="ECO:0000313" key="2">
    <source>
        <dbReference type="Proteomes" id="UP000478052"/>
    </source>
</evidence>
<dbReference type="Proteomes" id="UP000478052">
    <property type="component" value="Unassembled WGS sequence"/>
</dbReference>
<accession>A0A6G0YBB0</accession>
<gene>
    <name evidence="1" type="ORF">FWK35_00016193</name>
</gene>
<protein>
    <submittedName>
        <fullName evidence="1">Uncharacterized protein</fullName>
    </submittedName>
</protein>
<keyword evidence="2" id="KW-1185">Reference proteome</keyword>
<name>A0A6G0YBB0_APHCR</name>
<proteinExistence type="predicted"/>
<dbReference type="AlphaFoldDB" id="A0A6G0YBB0"/>
<dbReference type="EMBL" id="VUJU01004955">
    <property type="protein sequence ID" value="KAF0752726.1"/>
    <property type="molecule type" value="Genomic_DNA"/>
</dbReference>
<organism evidence="1 2">
    <name type="scientific">Aphis craccivora</name>
    <name type="common">Cowpea aphid</name>
    <dbReference type="NCBI Taxonomy" id="307492"/>
    <lineage>
        <taxon>Eukaryota</taxon>
        <taxon>Metazoa</taxon>
        <taxon>Ecdysozoa</taxon>
        <taxon>Arthropoda</taxon>
        <taxon>Hexapoda</taxon>
        <taxon>Insecta</taxon>
        <taxon>Pterygota</taxon>
        <taxon>Neoptera</taxon>
        <taxon>Paraneoptera</taxon>
        <taxon>Hemiptera</taxon>
        <taxon>Sternorrhyncha</taxon>
        <taxon>Aphidomorpha</taxon>
        <taxon>Aphidoidea</taxon>
        <taxon>Aphididae</taxon>
        <taxon>Aphidini</taxon>
        <taxon>Aphis</taxon>
        <taxon>Aphis</taxon>
    </lineage>
</organism>
<evidence type="ECO:0000313" key="1">
    <source>
        <dbReference type="EMBL" id="KAF0752726.1"/>
    </source>
</evidence>
<comment type="caution">
    <text evidence="1">The sequence shown here is derived from an EMBL/GenBank/DDBJ whole genome shotgun (WGS) entry which is preliminary data.</text>
</comment>